<evidence type="ECO:0000313" key="1">
    <source>
        <dbReference type="EMBL" id="MBE6505800.1"/>
    </source>
</evidence>
<dbReference type="RefSeq" id="WP_303737453.1">
    <property type="nucleotide sequence ID" value="NZ_SUTE01000071.1"/>
</dbReference>
<comment type="caution">
    <text evidence="1">The sequence shown here is derived from an EMBL/GenBank/DDBJ whole genome shotgun (WGS) entry which is preliminary data.</text>
</comment>
<dbReference type="Proteomes" id="UP000762703">
    <property type="component" value="Unassembled WGS sequence"/>
</dbReference>
<protein>
    <submittedName>
        <fullName evidence="1">Uncharacterized protein</fullName>
    </submittedName>
</protein>
<reference evidence="1" key="1">
    <citation type="submission" date="2019-04" db="EMBL/GenBank/DDBJ databases">
        <title>Evolution of Biomass-Degrading Anaerobic Consortia Revealed by Metagenomics.</title>
        <authorList>
            <person name="Peng X."/>
        </authorList>
    </citation>
    <scope>NUCLEOTIDE SEQUENCE</scope>
    <source>
        <strain evidence="1">SIG12</strain>
    </source>
</reference>
<evidence type="ECO:0000313" key="2">
    <source>
        <dbReference type="Proteomes" id="UP000762703"/>
    </source>
</evidence>
<organism evidence="1 2">
    <name type="scientific">Methanobrevibacter millerae</name>
    <dbReference type="NCBI Taxonomy" id="230361"/>
    <lineage>
        <taxon>Archaea</taxon>
        <taxon>Methanobacteriati</taxon>
        <taxon>Methanobacteriota</taxon>
        <taxon>Methanomada group</taxon>
        <taxon>Methanobacteria</taxon>
        <taxon>Methanobacteriales</taxon>
        <taxon>Methanobacteriaceae</taxon>
        <taxon>Methanobrevibacter</taxon>
    </lineage>
</organism>
<name>A0A8T3VMA5_9EURY</name>
<sequence length="124" mass="13450">MEQMKKTINVNGVDFILPDGFKEDTTNTSKEANSALKDLGLNVTVKIYTNGSSAVGFYVSNYTSLGLKSDVVLNTIGGNPTTVKNVTGLMKSENGANMFSYTQGDYLILINTNDKDLINQVIKD</sequence>
<gene>
    <name evidence="1" type="ORF">E7Z73_08720</name>
</gene>
<proteinExistence type="predicted"/>
<accession>A0A8T3VMA5</accession>
<dbReference type="EMBL" id="SUTE01000071">
    <property type="protein sequence ID" value="MBE6505800.1"/>
    <property type="molecule type" value="Genomic_DNA"/>
</dbReference>
<dbReference type="AlphaFoldDB" id="A0A8T3VMA5"/>